<name>A0A816Z9K1_9BILA</name>
<organism evidence="1 2">
    <name type="scientific">Rotaria magnacalcarata</name>
    <dbReference type="NCBI Taxonomy" id="392030"/>
    <lineage>
        <taxon>Eukaryota</taxon>
        <taxon>Metazoa</taxon>
        <taxon>Spiralia</taxon>
        <taxon>Gnathifera</taxon>
        <taxon>Rotifera</taxon>
        <taxon>Eurotatoria</taxon>
        <taxon>Bdelloidea</taxon>
        <taxon>Philodinida</taxon>
        <taxon>Philodinidae</taxon>
        <taxon>Rotaria</taxon>
    </lineage>
</organism>
<comment type="caution">
    <text evidence="1">The sequence shown here is derived from an EMBL/GenBank/DDBJ whole genome shotgun (WGS) entry which is preliminary data.</text>
</comment>
<dbReference type="EMBL" id="CAJNRG010016510">
    <property type="protein sequence ID" value="CAF2202146.1"/>
    <property type="molecule type" value="Genomic_DNA"/>
</dbReference>
<evidence type="ECO:0000313" key="1">
    <source>
        <dbReference type="EMBL" id="CAF2202146.1"/>
    </source>
</evidence>
<accession>A0A816Z9K1</accession>
<proteinExistence type="predicted"/>
<sequence>MINDLITYITPGFRMQNLRLSDDILFDLWWIDVDGNIQIIIKSTDLYVYLCKSDRYPKEVHNIKIKPIPPIHLPPQHESMYDAPQAVAPTTLAPLIFAPATFAPQ</sequence>
<reference evidence="1" key="1">
    <citation type="submission" date="2021-02" db="EMBL/GenBank/DDBJ databases">
        <authorList>
            <person name="Nowell W R."/>
        </authorList>
    </citation>
    <scope>NUCLEOTIDE SEQUENCE</scope>
</reference>
<dbReference type="Proteomes" id="UP000663887">
    <property type="component" value="Unassembled WGS sequence"/>
</dbReference>
<dbReference type="AlphaFoldDB" id="A0A816Z9K1"/>
<gene>
    <name evidence="1" type="ORF">XDN619_LOCUS32843</name>
</gene>
<evidence type="ECO:0000313" key="2">
    <source>
        <dbReference type="Proteomes" id="UP000663887"/>
    </source>
</evidence>
<protein>
    <submittedName>
        <fullName evidence="1">Uncharacterized protein</fullName>
    </submittedName>
</protein>